<evidence type="ECO:0000313" key="3">
    <source>
        <dbReference type="EMBL" id="PRY32047.1"/>
    </source>
</evidence>
<keyword evidence="4" id="KW-1185">Reference proteome</keyword>
<comment type="caution">
    <text evidence="3">The sequence shown here is derived from an EMBL/GenBank/DDBJ whole genome shotgun (WGS) entry which is preliminary data.</text>
</comment>
<dbReference type="SUPFAM" id="SSF56059">
    <property type="entry name" value="Glutathione synthetase ATP-binding domain-like"/>
    <property type="match status" value="1"/>
</dbReference>
<name>A0A2T0SF53_9ACTN</name>
<dbReference type="InterPro" id="IPR011761">
    <property type="entry name" value="ATP-grasp"/>
</dbReference>
<sequence length="392" mass="41129">MNGPRILLGFAESLAAVESAWCLRDAGFEVVAFTRAGIRPALASARGVRVLPVPAPESGVAETAVAVAALIDAERPAAVLPLDDAALLVVDRLPPGDTAIAGPDRDALRVALDKSEQLALARKAGFAVPETLTVQPGPPPAEVLPGAGPWMVKSALAVVETDGRLGRPAGRIATEAGEVAAVAAGIGGPALVQPLVDGTGEGLFGYAAGGEVYALSAHRRIRMMNPRGSGSSACASVPVDPDLVEPARQFLAEAGWQGIFMLELLRDAAGQAWFMELNGRAWGSMALARHRGLPYPEWAVRGTLDPAFRPPAGPEAPHLVCRHLGREAVHLLAVLRGARGADAGRWPGRAATLAAMLRPRRGTRWYHARRGETAVLARDTWQTVSAQLRRRG</sequence>
<dbReference type="EMBL" id="PVZG01000002">
    <property type="protein sequence ID" value="PRY32047.1"/>
    <property type="molecule type" value="Genomic_DNA"/>
</dbReference>
<dbReference type="GO" id="GO:0046872">
    <property type="term" value="F:metal ion binding"/>
    <property type="evidence" value="ECO:0007669"/>
    <property type="project" value="InterPro"/>
</dbReference>
<protein>
    <recommendedName>
        <fullName evidence="2">ATP-grasp domain-containing protein</fullName>
    </recommendedName>
</protein>
<dbReference type="Proteomes" id="UP000239209">
    <property type="component" value="Unassembled WGS sequence"/>
</dbReference>
<dbReference type="AlphaFoldDB" id="A0A2T0SF53"/>
<feature type="domain" description="ATP-grasp" evidence="2">
    <location>
        <begin position="118"/>
        <end position="304"/>
    </location>
</feature>
<dbReference type="PROSITE" id="PS50975">
    <property type="entry name" value="ATP_GRASP"/>
    <property type="match status" value="1"/>
</dbReference>
<dbReference type="GO" id="GO:0005524">
    <property type="term" value="F:ATP binding"/>
    <property type="evidence" value="ECO:0007669"/>
    <property type="project" value="UniProtKB-UniRule"/>
</dbReference>
<accession>A0A2T0SF53</accession>
<gene>
    <name evidence="3" type="ORF">CLV70_102258</name>
</gene>
<keyword evidence="1" id="KW-0547">Nucleotide-binding</keyword>
<dbReference type="Gene3D" id="3.30.470.20">
    <property type="entry name" value="ATP-grasp fold, B domain"/>
    <property type="match status" value="1"/>
</dbReference>
<proteinExistence type="predicted"/>
<evidence type="ECO:0000313" key="4">
    <source>
        <dbReference type="Proteomes" id="UP000239209"/>
    </source>
</evidence>
<evidence type="ECO:0000259" key="2">
    <source>
        <dbReference type="PROSITE" id="PS50975"/>
    </source>
</evidence>
<reference evidence="3 4" key="1">
    <citation type="submission" date="2018-03" db="EMBL/GenBank/DDBJ databases">
        <title>Genomic Encyclopedia of Archaeal and Bacterial Type Strains, Phase II (KMG-II): from individual species to whole genera.</title>
        <authorList>
            <person name="Goeker M."/>
        </authorList>
    </citation>
    <scope>NUCLEOTIDE SEQUENCE [LARGE SCALE GENOMIC DNA]</scope>
    <source>
        <strain evidence="3 4">DSM 45348</strain>
    </source>
</reference>
<organism evidence="3 4">
    <name type="scientific">Pseudosporangium ferrugineum</name>
    <dbReference type="NCBI Taxonomy" id="439699"/>
    <lineage>
        <taxon>Bacteria</taxon>
        <taxon>Bacillati</taxon>
        <taxon>Actinomycetota</taxon>
        <taxon>Actinomycetes</taxon>
        <taxon>Micromonosporales</taxon>
        <taxon>Micromonosporaceae</taxon>
        <taxon>Pseudosporangium</taxon>
    </lineage>
</organism>
<evidence type="ECO:0000256" key="1">
    <source>
        <dbReference type="PROSITE-ProRule" id="PRU00409"/>
    </source>
</evidence>
<keyword evidence="1" id="KW-0067">ATP-binding</keyword>